<keyword evidence="1" id="KW-0677">Repeat</keyword>
<feature type="region of interest" description="Disordered" evidence="3">
    <location>
        <begin position="566"/>
        <end position="609"/>
    </location>
</feature>
<gene>
    <name evidence="4" type="ORF">TGDOM2_299250</name>
</gene>
<feature type="compositionally biased region" description="Basic and acidic residues" evidence="3">
    <location>
        <begin position="412"/>
        <end position="423"/>
    </location>
</feature>
<feature type="compositionally biased region" description="Polar residues" evidence="3">
    <location>
        <begin position="149"/>
        <end position="160"/>
    </location>
</feature>
<protein>
    <submittedName>
        <fullName evidence="4">Uncharacterized protein</fullName>
    </submittedName>
</protein>
<dbReference type="EMBL" id="AHZU02001174">
    <property type="protein sequence ID" value="KFG35366.1"/>
    <property type="molecule type" value="Genomic_DNA"/>
</dbReference>
<evidence type="ECO:0000313" key="5">
    <source>
        <dbReference type="Proteomes" id="UP000028837"/>
    </source>
</evidence>
<keyword evidence="2" id="KW-0175">Coiled coil</keyword>
<feature type="region of interest" description="Disordered" evidence="3">
    <location>
        <begin position="684"/>
        <end position="756"/>
    </location>
</feature>
<evidence type="ECO:0000256" key="2">
    <source>
        <dbReference type="SAM" id="Coils"/>
    </source>
</evidence>
<feature type="region of interest" description="Disordered" evidence="3">
    <location>
        <begin position="839"/>
        <end position="906"/>
    </location>
</feature>
<feature type="compositionally biased region" description="Gly residues" evidence="3">
    <location>
        <begin position="497"/>
        <end position="509"/>
    </location>
</feature>
<feature type="compositionally biased region" description="Low complexity" evidence="3">
    <location>
        <begin position="839"/>
        <end position="853"/>
    </location>
</feature>
<dbReference type="GO" id="GO:0005737">
    <property type="term" value="C:cytoplasm"/>
    <property type="evidence" value="ECO:0007669"/>
    <property type="project" value="TreeGrafter"/>
</dbReference>
<proteinExistence type="predicted"/>
<reference evidence="4 5" key="1">
    <citation type="submission" date="2014-02" db="EMBL/GenBank/DDBJ databases">
        <authorList>
            <person name="Sibley D."/>
            <person name="Venepally P."/>
            <person name="Karamycheva S."/>
            <person name="Hadjithomas M."/>
            <person name="Khan A."/>
            <person name="Brunk B."/>
            <person name="Roos D."/>
            <person name="Caler E."/>
            <person name="Lorenzi H."/>
        </authorList>
    </citation>
    <scope>NUCLEOTIDE SEQUENCE [LARGE SCALE GENOMIC DNA]</scope>
    <source>
        <strain evidence="4 5">GAB2-2007-GAL-DOM2</strain>
    </source>
</reference>
<feature type="region of interest" description="Disordered" evidence="3">
    <location>
        <begin position="79"/>
        <end position="174"/>
    </location>
</feature>
<feature type="compositionally biased region" description="Polar residues" evidence="3">
    <location>
        <begin position="1132"/>
        <end position="1147"/>
    </location>
</feature>
<dbReference type="AlphaFoldDB" id="A0A086JT98"/>
<feature type="compositionally biased region" description="Low complexity" evidence="3">
    <location>
        <begin position="870"/>
        <end position="886"/>
    </location>
</feature>
<organism evidence="4 5">
    <name type="scientific">Toxoplasma gondii GAB2-2007-GAL-DOM2</name>
    <dbReference type="NCBI Taxonomy" id="1130820"/>
    <lineage>
        <taxon>Eukaryota</taxon>
        <taxon>Sar</taxon>
        <taxon>Alveolata</taxon>
        <taxon>Apicomplexa</taxon>
        <taxon>Conoidasida</taxon>
        <taxon>Coccidia</taxon>
        <taxon>Eucoccidiorida</taxon>
        <taxon>Eimeriorina</taxon>
        <taxon>Sarcocystidae</taxon>
        <taxon>Toxoplasma</taxon>
    </lineage>
</organism>
<evidence type="ECO:0000256" key="3">
    <source>
        <dbReference type="SAM" id="MobiDB-lite"/>
    </source>
</evidence>
<feature type="region of interest" description="Disordered" evidence="3">
    <location>
        <begin position="1050"/>
        <end position="1073"/>
    </location>
</feature>
<dbReference type="PANTHER" id="PTHR12345">
    <property type="entry name" value="SYNTENIN RELATED"/>
    <property type="match status" value="1"/>
</dbReference>
<dbReference type="OrthoDB" id="333415at2759"/>
<feature type="coiled-coil region" evidence="2">
    <location>
        <begin position="947"/>
        <end position="977"/>
    </location>
</feature>
<dbReference type="VEuPathDB" id="ToxoDB:TGDOM2_299250"/>
<accession>A0A086JT98</accession>
<feature type="region of interest" description="Disordered" evidence="3">
    <location>
        <begin position="392"/>
        <end position="436"/>
    </location>
</feature>
<evidence type="ECO:0000313" key="4">
    <source>
        <dbReference type="EMBL" id="KFG35366.1"/>
    </source>
</evidence>
<feature type="compositionally biased region" description="Polar residues" evidence="3">
    <location>
        <begin position="887"/>
        <end position="897"/>
    </location>
</feature>
<name>A0A086JT98_TOXGO</name>
<dbReference type="InterPro" id="IPR051230">
    <property type="entry name" value="APP-Binding"/>
</dbReference>
<feature type="compositionally biased region" description="Low complexity" evidence="3">
    <location>
        <begin position="720"/>
        <end position="747"/>
    </location>
</feature>
<dbReference type="GO" id="GO:0005886">
    <property type="term" value="C:plasma membrane"/>
    <property type="evidence" value="ECO:0007669"/>
    <property type="project" value="TreeGrafter"/>
</dbReference>
<feature type="region of interest" description="Disordered" evidence="3">
    <location>
        <begin position="1187"/>
        <end position="1208"/>
    </location>
</feature>
<dbReference type="PANTHER" id="PTHR12345:SF3">
    <property type="entry name" value="PDZ DOMAIN-CONTAINING PROTEIN"/>
    <property type="match status" value="1"/>
</dbReference>
<feature type="region of interest" description="Disordered" evidence="3">
    <location>
        <begin position="1132"/>
        <end position="1162"/>
    </location>
</feature>
<dbReference type="Proteomes" id="UP000028837">
    <property type="component" value="Unassembled WGS sequence"/>
</dbReference>
<feature type="compositionally biased region" description="Low complexity" evidence="3">
    <location>
        <begin position="684"/>
        <end position="706"/>
    </location>
</feature>
<sequence>MPPAKKRPCRRWPFVPADRFPSYPRVAPRLRAFIQQQREHLRAELVRRREQQIESACLSKLGDAAFSLLPGLATETAFVGGSATPEDRGAAGARKRPFEELKESGSSPLESEEQGEATQAQSTEVDPRLRSPSRSPSCGAGAEGVGTQAPLQLSQETGRSAASPGVSPGAPQSPALVSLRPEVAKPDDAQAAAVDLFFPFAHRFVQPRSEQERAVRLGLLQRQLLLKRRLHARLVATLGEVERRYENLLEVSALDEREGAREAEEAEHHIHVEKQQDELEALHASMEKRRAAQRADRERKLLHERLMRQRCRERRRRAQEEEIQNVTSGAPPSILMKELTALSAFVAGGLPAGVAAAALWGGRRIQAAPDGLQTAGTLGAAEEFRDSEREFLAGSPPDAVGERLGKVVPDGLRGRTSDPEDRLCGSAPSGNSEADFSVHPVLPLASRHEATTPARAAGPQRVLLRSAPREASGPASWGAAQKGPGAHAEPDSLGTGFASGGGRGGGLGRKGLRHRGGARAAAATAAAAGGPTSNLAMLRGLGVGVGAAGAKAASVLVGYGQQKPVVKSGRGRCSMRGPGRGGAGAKRSSLMAPGSGGPAGKGAPVPGGAASPDGAAASFAPGIAGAALSPLMQAAGAPSSWNSVGVPGNGGVQSSQQILLPAGLTASHLAAFNANAAALQQGGTAATGAGSGSASSGSPAAASPGAQPQRHLSGVAGNRPAAATTSPATQPGSGTGTDSALLSLASSQGGGTGTASQVTNSAAAAAAAAMRPLIAAAAASGLHPNHFLLATGLNSLVAAGGNRGGARVSGSGVAASSLGLGETKSPLLLELQKLAGAAPEAAPQAGAEASSSQHSRATTRPSAAPMPSNAATAGPAASAAANLVAAVSQQNRQQQHPGSSGGAVRGAGVGRNALGAAGQLSAALAAVAASNASGSGTGNQPQILSAMLQAVADAVRAEQQRQQLLQKQQQLQLLQQLQQPQLQQQLLQQQPQLQQLVLQHRQQQLLQQQKLVPQQNPLQLQLQQQQQLQQQLHIRQQQLLQQLQQQQLQDQVQSQEPPQPMAKQVNPQTDQSQQLQLQHLQQLHVQQQLQQTLPQLLQQRQQAEEAGEKLSGASSLLNQISDVLRRAAGTQANSTLAGPGGSPQSQVKPAPTADSKRPPVLGSIANLARAQQTLVAGGASDSVPIMTSLGLQATGPRPGFGPGEASSG</sequence>
<evidence type="ECO:0000256" key="1">
    <source>
        <dbReference type="ARBA" id="ARBA00022737"/>
    </source>
</evidence>
<feature type="region of interest" description="Disordered" evidence="3">
    <location>
        <begin position="467"/>
        <end position="515"/>
    </location>
</feature>
<comment type="caution">
    <text evidence="4">The sequence shown here is derived from an EMBL/GenBank/DDBJ whole genome shotgun (WGS) entry which is preliminary data.</text>
</comment>